<keyword evidence="2 5" id="KW-0012">Acyltransferase</keyword>
<keyword evidence="1 5" id="KW-0808">Transferase</keyword>
<dbReference type="PANTHER" id="PTHR43792">
    <property type="entry name" value="GNAT FAMILY, PUTATIVE (AFU_ORTHOLOGUE AFUA_3G00765)-RELATED-RELATED"/>
    <property type="match status" value="1"/>
</dbReference>
<comment type="similarity">
    <text evidence="3">Belongs to the acetyltransferase family. RimJ subfamily.</text>
</comment>
<dbReference type="RefSeq" id="WP_010921226.1">
    <property type="nucleotide sequence ID" value="NC_011916.1"/>
</dbReference>
<organism evidence="5 6">
    <name type="scientific">Caulobacter vibrioides (strain NA1000 / CB15N)</name>
    <name type="common">Caulobacter crescentus</name>
    <dbReference type="NCBI Taxonomy" id="565050"/>
    <lineage>
        <taxon>Bacteria</taxon>
        <taxon>Pseudomonadati</taxon>
        <taxon>Pseudomonadota</taxon>
        <taxon>Alphaproteobacteria</taxon>
        <taxon>Caulobacterales</taxon>
        <taxon>Caulobacteraceae</taxon>
        <taxon>Caulobacter</taxon>
    </lineage>
</organism>
<reference evidence="5 6" key="1">
    <citation type="journal article" date="2010" name="J. Bacteriol.">
        <title>The genetic basis of laboratory adaptation in Caulobacter crescentus.</title>
        <authorList>
            <person name="Marks M.E."/>
            <person name="Castro-Rojas C.M."/>
            <person name="Teiling C."/>
            <person name="Du L."/>
            <person name="Kapatral V."/>
            <person name="Walunas T.L."/>
            <person name="Crosson S."/>
        </authorList>
    </citation>
    <scope>NUCLEOTIDE SEQUENCE [LARGE SCALE GENOMIC DNA]</scope>
    <source>
        <strain evidence="6">NA1000 / CB15N</strain>
    </source>
</reference>
<dbReference type="GO" id="GO:0008999">
    <property type="term" value="F:protein-N-terminal-alanine acetyltransferase activity"/>
    <property type="evidence" value="ECO:0007669"/>
    <property type="project" value="UniProtKB-EC"/>
</dbReference>
<dbReference type="AlphaFoldDB" id="A0A0H3CF45"/>
<keyword evidence="6" id="KW-1185">Reference proteome</keyword>
<dbReference type="SMR" id="A0A0H3CF45"/>
<evidence type="ECO:0000256" key="1">
    <source>
        <dbReference type="ARBA" id="ARBA00022679"/>
    </source>
</evidence>
<proteinExistence type="inferred from homology"/>
<evidence type="ECO:0000256" key="3">
    <source>
        <dbReference type="ARBA" id="ARBA00038502"/>
    </source>
</evidence>
<dbReference type="Gene3D" id="3.40.630.30">
    <property type="match status" value="1"/>
</dbReference>
<dbReference type="PATRIC" id="fig|565050.3.peg.3422"/>
<gene>
    <name evidence="5" type="ordered locus">CCNA_03508</name>
</gene>
<dbReference type="Pfam" id="PF13302">
    <property type="entry name" value="Acetyltransf_3"/>
    <property type="match status" value="1"/>
</dbReference>
<evidence type="ECO:0000313" key="5">
    <source>
        <dbReference type="EMBL" id="ACL96973.1"/>
    </source>
</evidence>
<dbReference type="SUPFAM" id="SSF55729">
    <property type="entry name" value="Acyl-CoA N-acyltransferases (Nat)"/>
    <property type="match status" value="1"/>
</dbReference>
<dbReference type="GO" id="GO:0005737">
    <property type="term" value="C:cytoplasm"/>
    <property type="evidence" value="ECO:0007669"/>
    <property type="project" value="TreeGrafter"/>
</dbReference>
<dbReference type="EMBL" id="CP001340">
    <property type="protein sequence ID" value="ACL96973.1"/>
    <property type="molecule type" value="Genomic_DNA"/>
</dbReference>
<dbReference type="HOGENOM" id="CLU_013985_40_1_5"/>
<feature type="domain" description="N-acetyltransferase" evidence="4">
    <location>
        <begin position="21"/>
        <end position="187"/>
    </location>
</feature>
<dbReference type="EC" id="2.3.1.267" evidence="5"/>
<dbReference type="PhylomeDB" id="A0A0H3CF45"/>
<dbReference type="InterPro" id="IPR000182">
    <property type="entry name" value="GNAT_dom"/>
</dbReference>
<accession>A0A0H3CF45</accession>
<dbReference type="InterPro" id="IPR016181">
    <property type="entry name" value="Acyl_CoA_acyltransferase"/>
</dbReference>
<evidence type="ECO:0000313" key="6">
    <source>
        <dbReference type="Proteomes" id="UP000001364"/>
    </source>
</evidence>
<dbReference type="GeneID" id="7332505"/>
<dbReference type="Proteomes" id="UP000001364">
    <property type="component" value="Chromosome"/>
</dbReference>
<dbReference type="InterPro" id="IPR051531">
    <property type="entry name" value="N-acetyltransferase"/>
</dbReference>
<dbReference type="RefSeq" id="YP_002518881.1">
    <property type="nucleotide sequence ID" value="NC_011916.1"/>
</dbReference>
<sequence>MSVLLPFLSPRPRLRLQGRAVYLRPPMQRDYAPWAALRSRSRAFLEPWEPTWPEHDLSRAAFRARLAAYARELELGEAYPFFIFRREDDALLGAIRLFHVRRGVSLTGTIGYWLGEPYVRQGHMADAVETLIRFAFHGLGLHRLEAACMPENHASAALLAKCGFSEEGYAHAYLKINGAWRDHRLFGLVAPE</sequence>
<dbReference type="PANTHER" id="PTHR43792:SF8">
    <property type="entry name" value="[RIBOSOMAL PROTEIN US5]-ALANINE N-ACETYLTRANSFERASE"/>
    <property type="match status" value="1"/>
</dbReference>
<name>A0A0H3CF45_CAUVN</name>
<protein>
    <submittedName>
        <fullName evidence="5">Ribosomal-protein-S5-alanine acetyltransferase</fullName>
        <ecNumber evidence="5">2.3.1.267</ecNumber>
    </submittedName>
</protein>
<evidence type="ECO:0000256" key="2">
    <source>
        <dbReference type="ARBA" id="ARBA00023315"/>
    </source>
</evidence>
<dbReference type="OrthoDB" id="9801669at2"/>
<evidence type="ECO:0000259" key="4">
    <source>
        <dbReference type="PROSITE" id="PS51186"/>
    </source>
</evidence>
<dbReference type="PROSITE" id="PS51186">
    <property type="entry name" value="GNAT"/>
    <property type="match status" value="1"/>
</dbReference>
<dbReference type="KEGG" id="ccs:CCNA_03508"/>